<dbReference type="Proteomes" id="UP001317532">
    <property type="component" value="Chromosome"/>
</dbReference>
<feature type="domain" description="Anti-sigma K factor RskA C-terminal" evidence="11">
    <location>
        <begin position="73"/>
        <end position="202"/>
    </location>
</feature>
<dbReference type="AlphaFoldDB" id="A0AAN1XTE4"/>
<keyword evidence="6 10" id="KW-0472">Membrane</keyword>
<dbReference type="GO" id="GO:0005886">
    <property type="term" value="C:plasma membrane"/>
    <property type="evidence" value="ECO:0007669"/>
    <property type="project" value="UniProtKB-SubCell"/>
</dbReference>
<sequence length="210" mass="21803">MNQVHDDLEAYVLGALESGESQVFEAHCRDCSPCRDGVASYANVLRAFRTLPVNAPPRVPRVGAMFFRRLPAVAAIAASLLLAGGIAWTSHVGSDGDLTAVVQMITDRPLQIALNGATAHGTALLGSGGRRTAFVVDGLPPPPAGRGYQVWVRRETVRSPGMLHRTSGGLEVLVVPGNILAGTHHIGVTMEPAGGSAARTGPPQVSSDGS</sequence>
<dbReference type="GO" id="GO:0016989">
    <property type="term" value="F:sigma factor antagonist activity"/>
    <property type="evidence" value="ECO:0007669"/>
    <property type="project" value="TreeGrafter"/>
</dbReference>
<dbReference type="PANTHER" id="PTHR37461:SF1">
    <property type="entry name" value="ANTI-SIGMA-K FACTOR RSKA"/>
    <property type="match status" value="1"/>
</dbReference>
<dbReference type="GO" id="GO:0006417">
    <property type="term" value="P:regulation of translation"/>
    <property type="evidence" value="ECO:0007669"/>
    <property type="project" value="TreeGrafter"/>
</dbReference>
<evidence type="ECO:0000256" key="2">
    <source>
        <dbReference type="ARBA" id="ARBA00004236"/>
    </source>
</evidence>
<dbReference type="KEGG" id="vab:WPS_01910"/>
<reference evidence="12 13" key="1">
    <citation type="journal article" date="2022" name="ISME Commun">
        <title>Vulcanimicrobium alpinus gen. nov. sp. nov., the first cultivated representative of the candidate phylum 'Eremiobacterota', is a metabolically versatile aerobic anoxygenic phototroph.</title>
        <authorList>
            <person name="Yabe S."/>
            <person name="Muto K."/>
            <person name="Abe K."/>
            <person name="Yokota A."/>
            <person name="Staudigel H."/>
            <person name="Tebo B.M."/>
        </authorList>
    </citation>
    <scope>NUCLEOTIDE SEQUENCE [LARGE SCALE GENOMIC DNA]</scope>
    <source>
        <strain evidence="12 13">WC8-2</strain>
    </source>
</reference>
<evidence type="ECO:0000256" key="1">
    <source>
        <dbReference type="ARBA" id="ARBA00004167"/>
    </source>
</evidence>
<organism evidence="12 13">
    <name type="scientific">Vulcanimicrobium alpinum</name>
    <dbReference type="NCBI Taxonomy" id="3016050"/>
    <lineage>
        <taxon>Bacteria</taxon>
        <taxon>Bacillati</taxon>
        <taxon>Vulcanimicrobiota</taxon>
        <taxon>Vulcanimicrobiia</taxon>
        <taxon>Vulcanimicrobiales</taxon>
        <taxon>Vulcanimicrobiaceae</taxon>
        <taxon>Vulcanimicrobium</taxon>
    </lineage>
</organism>
<dbReference type="RefSeq" id="WP_317995995.1">
    <property type="nucleotide sequence ID" value="NZ_AP025523.1"/>
</dbReference>
<dbReference type="PANTHER" id="PTHR37461">
    <property type="entry name" value="ANTI-SIGMA-K FACTOR RSKA"/>
    <property type="match status" value="1"/>
</dbReference>
<protein>
    <recommendedName>
        <fullName evidence="8">Regulator of SigK</fullName>
    </recommendedName>
    <alternativeName>
        <fullName evidence="7">Sigma-K anti-sigma factor RskA</fullName>
    </alternativeName>
</protein>
<evidence type="ECO:0000313" key="13">
    <source>
        <dbReference type="Proteomes" id="UP001317532"/>
    </source>
</evidence>
<dbReference type="Pfam" id="PF10099">
    <property type="entry name" value="RskA_C"/>
    <property type="match status" value="1"/>
</dbReference>
<evidence type="ECO:0000256" key="10">
    <source>
        <dbReference type="SAM" id="Phobius"/>
    </source>
</evidence>
<evidence type="ECO:0000256" key="7">
    <source>
        <dbReference type="ARBA" id="ARBA00029829"/>
    </source>
</evidence>
<name>A0AAN1XTE4_UNVUL</name>
<dbReference type="EMBL" id="AP025523">
    <property type="protein sequence ID" value="BDE04915.1"/>
    <property type="molecule type" value="Genomic_DNA"/>
</dbReference>
<dbReference type="InterPro" id="IPR041916">
    <property type="entry name" value="Anti_sigma_zinc_sf"/>
</dbReference>
<evidence type="ECO:0000256" key="3">
    <source>
        <dbReference type="ARBA" id="ARBA00022475"/>
    </source>
</evidence>
<evidence type="ECO:0000256" key="6">
    <source>
        <dbReference type="ARBA" id="ARBA00023136"/>
    </source>
</evidence>
<accession>A0AAN1XTE4</accession>
<keyword evidence="13" id="KW-1185">Reference proteome</keyword>
<feature type="region of interest" description="Disordered" evidence="9">
    <location>
        <begin position="191"/>
        <end position="210"/>
    </location>
</feature>
<comment type="subcellular location">
    <subcellularLocation>
        <location evidence="2">Cell membrane</location>
    </subcellularLocation>
    <subcellularLocation>
        <location evidence="1">Membrane</location>
        <topology evidence="1">Single-pass membrane protein</topology>
    </subcellularLocation>
</comment>
<dbReference type="Gene3D" id="1.10.10.1320">
    <property type="entry name" value="Anti-sigma factor, zinc-finger domain"/>
    <property type="match status" value="1"/>
</dbReference>
<keyword evidence="3" id="KW-1003">Cell membrane</keyword>
<evidence type="ECO:0000256" key="4">
    <source>
        <dbReference type="ARBA" id="ARBA00022692"/>
    </source>
</evidence>
<feature type="transmembrane region" description="Helical" evidence="10">
    <location>
        <begin position="70"/>
        <end position="88"/>
    </location>
</feature>
<evidence type="ECO:0000256" key="5">
    <source>
        <dbReference type="ARBA" id="ARBA00022989"/>
    </source>
</evidence>
<dbReference type="InterPro" id="IPR018764">
    <property type="entry name" value="RskA_C"/>
</dbReference>
<evidence type="ECO:0000313" key="12">
    <source>
        <dbReference type="EMBL" id="BDE04915.1"/>
    </source>
</evidence>
<gene>
    <name evidence="12" type="ORF">WPS_01910</name>
</gene>
<evidence type="ECO:0000256" key="8">
    <source>
        <dbReference type="ARBA" id="ARBA00030803"/>
    </source>
</evidence>
<keyword evidence="5 10" id="KW-1133">Transmembrane helix</keyword>
<evidence type="ECO:0000256" key="9">
    <source>
        <dbReference type="SAM" id="MobiDB-lite"/>
    </source>
</evidence>
<evidence type="ECO:0000259" key="11">
    <source>
        <dbReference type="Pfam" id="PF10099"/>
    </source>
</evidence>
<keyword evidence="4 10" id="KW-0812">Transmembrane</keyword>
<dbReference type="InterPro" id="IPR051474">
    <property type="entry name" value="Anti-sigma-K/W_factor"/>
</dbReference>
<proteinExistence type="predicted"/>